<dbReference type="EMBL" id="DWZJ01000108">
    <property type="protein sequence ID" value="HJB14397.1"/>
    <property type="molecule type" value="Genomic_DNA"/>
</dbReference>
<evidence type="ECO:0000256" key="1">
    <source>
        <dbReference type="SAM" id="MobiDB-lite"/>
    </source>
</evidence>
<proteinExistence type="predicted"/>
<feature type="transmembrane region" description="Helical" evidence="2">
    <location>
        <begin position="314"/>
        <end position="331"/>
    </location>
</feature>
<organism evidence="3 4">
    <name type="scientific">Candidatus Oscillibacter excrementigallinarum</name>
    <dbReference type="NCBI Taxonomy" id="2838716"/>
    <lineage>
        <taxon>Bacteria</taxon>
        <taxon>Bacillati</taxon>
        <taxon>Bacillota</taxon>
        <taxon>Clostridia</taxon>
        <taxon>Eubacteriales</taxon>
        <taxon>Oscillospiraceae</taxon>
        <taxon>Oscillibacter</taxon>
    </lineage>
</organism>
<reference evidence="3" key="2">
    <citation type="submission" date="2021-04" db="EMBL/GenBank/DDBJ databases">
        <authorList>
            <person name="Gilroy R."/>
        </authorList>
    </citation>
    <scope>NUCLEOTIDE SEQUENCE</scope>
    <source>
        <strain evidence="3">ChiBcec18-1249</strain>
    </source>
</reference>
<evidence type="ECO:0000313" key="4">
    <source>
        <dbReference type="Proteomes" id="UP000823824"/>
    </source>
</evidence>
<gene>
    <name evidence="3" type="ORF">H9787_11905</name>
</gene>
<dbReference type="InterPro" id="IPR046062">
    <property type="entry name" value="DUF6020"/>
</dbReference>
<keyword evidence="2" id="KW-1133">Transmembrane helix</keyword>
<feature type="transmembrane region" description="Helical" evidence="2">
    <location>
        <begin position="587"/>
        <end position="605"/>
    </location>
</feature>
<evidence type="ECO:0000313" key="3">
    <source>
        <dbReference type="EMBL" id="HJB14397.1"/>
    </source>
</evidence>
<feature type="transmembrane region" description="Helical" evidence="2">
    <location>
        <begin position="338"/>
        <end position="355"/>
    </location>
</feature>
<feature type="transmembrane region" description="Helical" evidence="2">
    <location>
        <begin position="129"/>
        <end position="152"/>
    </location>
</feature>
<feature type="transmembrane region" description="Helical" evidence="2">
    <location>
        <begin position="173"/>
        <end position="193"/>
    </location>
</feature>
<dbReference type="Pfam" id="PF19484">
    <property type="entry name" value="DUF6020"/>
    <property type="match status" value="1"/>
</dbReference>
<comment type="caution">
    <text evidence="3">The sequence shown here is derived from an EMBL/GenBank/DDBJ whole genome shotgun (WGS) entry which is preliminary data.</text>
</comment>
<reference evidence="3" key="1">
    <citation type="journal article" date="2021" name="PeerJ">
        <title>Extensive microbial diversity within the chicken gut microbiome revealed by metagenomics and culture.</title>
        <authorList>
            <person name="Gilroy R."/>
            <person name="Ravi A."/>
            <person name="Getino M."/>
            <person name="Pursley I."/>
            <person name="Horton D.L."/>
            <person name="Alikhan N.F."/>
            <person name="Baker D."/>
            <person name="Gharbi K."/>
            <person name="Hall N."/>
            <person name="Watson M."/>
            <person name="Adriaenssens E.M."/>
            <person name="Foster-Nyarko E."/>
            <person name="Jarju S."/>
            <person name="Secka A."/>
            <person name="Antonio M."/>
            <person name="Oren A."/>
            <person name="Chaudhuri R.R."/>
            <person name="La Ragione R."/>
            <person name="Hildebrand F."/>
            <person name="Pallen M.J."/>
        </authorList>
    </citation>
    <scope>NUCLEOTIDE SEQUENCE</scope>
    <source>
        <strain evidence="3">ChiBcec18-1249</strain>
    </source>
</reference>
<feature type="region of interest" description="Disordered" evidence="1">
    <location>
        <begin position="632"/>
        <end position="671"/>
    </location>
</feature>
<feature type="transmembrane region" description="Helical" evidence="2">
    <location>
        <begin position="68"/>
        <end position="84"/>
    </location>
</feature>
<evidence type="ECO:0000256" key="2">
    <source>
        <dbReference type="SAM" id="Phobius"/>
    </source>
</evidence>
<dbReference type="AlphaFoldDB" id="A0A9D2LKV9"/>
<keyword evidence="2" id="KW-0472">Membrane</keyword>
<accession>A0A9D2LKV9</accession>
<dbReference type="Proteomes" id="UP000823824">
    <property type="component" value="Unassembled WGS sequence"/>
</dbReference>
<feature type="transmembrane region" description="Helical" evidence="2">
    <location>
        <begin position="254"/>
        <end position="280"/>
    </location>
</feature>
<sequence>MREMVKRPGGHRARRIVGCILLAVLMAESLLGTLSIDAHYVADAALAGRSTLFRTMIYLIRSFSVEPGIGACVTLGGFALLYFLPWLRATGLERGLAACFGVLFTFMQMIGWSYDTYGSWDALFGSRFILLRAAIIFAGRVLLSSCLVLYAFRLADRLTAASGGGAFRFSWKRYLLAAGLVVLCWLPYYILFFPGLGNPDTSMQIAWYLHYPTEWLQYSAVRGPEVYATNHHPYFTTLLYGAFAKIGQLLDGNIFYGVALYCLCQMLVMALVLTGVWFYLRRLGLPGRSCKVGLVFTALFPLCPLYAITMLKDTLFGLVCLTFSILLFEVARTRGERLKQNWFCGLLILNGLLVALTKNQGVYFVAAAAVFCLIFCRRRLRAAVSLVLPVVLFQFVWLQVLLPAWNVAPGGRQEVLGLLFQQTARYVVMYPEDVTEEEADAIRAVIDYDHLAELYVPTLSDDVKFTYNQDATEEELSAYFQAWARMLRRHPDAYLQALLHNVYGSFYLGHQTALSYTDFDNREVADYPELVVEKTPLLERVQPIAQILLAAVQRVPGVGLLFCVGFYPWVVLFLFLDVLRRKQYVQILAQLPAILSVAVLLVSPVSGSYRYAMPMIFMLPLLIGLRLLPDPPPQAPAGGEGETAAPRRPEGSRGAPEPTPGASGTDCPDEF</sequence>
<feature type="transmembrane region" description="Helical" evidence="2">
    <location>
        <begin position="555"/>
        <end position="575"/>
    </location>
</feature>
<name>A0A9D2LKV9_9FIRM</name>
<feature type="transmembrane region" description="Helical" evidence="2">
    <location>
        <begin position="361"/>
        <end position="376"/>
    </location>
</feature>
<keyword evidence="2" id="KW-0812">Transmembrane</keyword>
<feature type="transmembrane region" description="Helical" evidence="2">
    <location>
        <begin position="292"/>
        <end position="308"/>
    </location>
</feature>
<feature type="transmembrane region" description="Helical" evidence="2">
    <location>
        <begin position="96"/>
        <end position="114"/>
    </location>
</feature>
<feature type="transmembrane region" description="Helical" evidence="2">
    <location>
        <begin position="383"/>
        <end position="405"/>
    </location>
</feature>
<protein>
    <submittedName>
        <fullName evidence="3">Uncharacterized protein</fullName>
    </submittedName>
</protein>